<dbReference type="InterPro" id="IPR036249">
    <property type="entry name" value="Thioredoxin-like_sf"/>
</dbReference>
<protein>
    <submittedName>
        <fullName evidence="1">Bacillithiol system redox-active protein YtxJ</fullName>
    </submittedName>
</protein>
<accession>A0ABW5JLR3</accession>
<reference evidence="2" key="1">
    <citation type="journal article" date="2019" name="Int. J. Syst. Evol. Microbiol.">
        <title>The Global Catalogue of Microorganisms (GCM) 10K type strain sequencing project: providing services to taxonomists for standard genome sequencing and annotation.</title>
        <authorList>
            <consortium name="The Broad Institute Genomics Platform"/>
            <consortium name="The Broad Institute Genome Sequencing Center for Infectious Disease"/>
            <person name="Wu L."/>
            <person name="Ma J."/>
        </authorList>
    </citation>
    <scope>NUCLEOTIDE SEQUENCE [LARGE SCALE GENOMIC DNA]</scope>
    <source>
        <strain evidence="2">KCTC 52042</strain>
    </source>
</reference>
<dbReference type="EMBL" id="JBHULI010000025">
    <property type="protein sequence ID" value="MFD2533075.1"/>
    <property type="molecule type" value="Genomic_DNA"/>
</dbReference>
<gene>
    <name evidence="1" type="primary">ytxJ</name>
    <name evidence="1" type="ORF">ACFSVN_11505</name>
</gene>
<name>A0ABW5JLR3_9BACT</name>
<proteinExistence type="predicted"/>
<evidence type="ECO:0000313" key="2">
    <source>
        <dbReference type="Proteomes" id="UP001597460"/>
    </source>
</evidence>
<dbReference type="Pfam" id="PF11009">
    <property type="entry name" value="BrxC"/>
    <property type="match status" value="1"/>
</dbReference>
<keyword evidence="2" id="KW-1185">Reference proteome</keyword>
<sequence>MSLFEKIGDIFNSESESKADFGWASMHVEDELSDMLKASNTKPQVIYKHSNRCATSFFALKNIQRLSEEERRKADFYMVDVIGQRALSSQISEMLGVRHESPQLIILKDGEVCWHGSHHNVGAEAIEVNI</sequence>
<comment type="caution">
    <text evidence="1">The sequence shown here is derived from an EMBL/GenBank/DDBJ whole genome shotgun (WGS) entry which is preliminary data.</text>
</comment>
<dbReference type="Proteomes" id="UP001597460">
    <property type="component" value="Unassembled WGS sequence"/>
</dbReference>
<organism evidence="1 2">
    <name type="scientific">Gracilimonas halophila</name>
    <dbReference type="NCBI Taxonomy" id="1834464"/>
    <lineage>
        <taxon>Bacteria</taxon>
        <taxon>Pseudomonadati</taxon>
        <taxon>Balneolota</taxon>
        <taxon>Balneolia</taxon>
        <taxon>Balneolales</taxon>
        <taxon>Balneolaceae</taxon>
        <taxon>Gracilimonas</taxon>
    </lineage>
</organism>
<dbReference type="RefSeq" id="WP_390302714.1">
    <property type="nucleotide sequence ID" value="NZ_JBHULI010000025.1"/>
</dbReference>
<dbReference type="Gene3D" id="3.40.30.10">
    <property type="entry name" value="Glutaredoxin"/>
    <property type="match status" value="1"/>
</dbReference>
<dbReference type="NCBIfam" id="TIGR04019">
    <property type="entry name" value="B_thiol_YtxJ"/>
    <property type="match status" value="1"/>
</dbReference>
<dbReference type="SUPFAM" id="SSF52833">
    <property type="entry name" value="Thioredoxin-like"/>
    <property type="match status" value="1"/>
</dbReference>
<evidence type="ECO:0000313" key="1">
    <source>
        <dbReference type="EMBL" id="MFD2533075.1"/>
    </source>
</evidence>
<dbReference type="InterPro" id="IPR022551">
    <property type="entry name" value="BrxC"/>
</dbReference>